<dbReference type="InterPro" id="IPR036390">
    <property type="entry name" value="WH_DNA-bd_sf"/>
</dbReference>
<evidence type="ECO:0000313" key="6">
    <source>
        <dbReference type="Proteomes" id="UP000530424"/>
    </source>
</evidence>
<dbReference type="PANTHER" id="PTHR33204">
    <property type="entry name" value="TRANSCRIPTIONAL REGULATOR, MARR FAMILY"/>
    <property type="match status" value="1"/>
</dbReference>
<keyword evidence="2 5" id="KW-0238">DNA-binding</keyword>
<dbReference type="Gene3D" id="1.10.10.10">
    <property type="entry name" value="Winged helix-like DNA-binding domain superfamily/Winged helix DNA-binding domain"/>
    <property type="match status" value="1"/>
</dbReference>
<feature type="domain" description="HTH hxlR-type" evidence="4">
    <location>
        <begin position="14"/>
        <end position="113"/>
    </location>
</feature>
<reference evidence="5 6" key="1">
    <citation type="submission" date="2020-07" db="EMBL/GenBank/DDBJ databases">
        <title>Sequencing the genomes of 1000 actinobacteria strains.</title>
        <authorList>
            <person name="Klenk H.-P."/>
        </authorList>
    </citation>
    <scope>NUCLEOTIDE SEQUENCE [LARGE SCALE GENOMIC DNA]</scope>
    <source>
        <strain evidence="5 6">DSM 103833</strain>
    </source>
</reference>
<evidence type="ECO:0000256" key="3">
    <source>
        <dbReference type="ARBA" id="ARBA00023163"/>
    </source>
</evidence>
<dbReference type="SUPFAM" id="SSF46785">
    <property type="entry name" value="Winged helix' DNA-binding domain"/>
    <property type="match status" value="1"/>
</dbReference>
<dbReference type="RefSeq" id="WP_179667467.1">
    <property type="nucleotide sequence ID" value="NZ_JACCFP010000001.1"/>
</dbReference>
<dbReference type="InterPro" id="IPR036388">
    <property type="entry name" value="WH-like_DNA-bd_sf"/>
</dbReference>
<dbReference type="EMBL" id="JACCFP010000001">
    <property type="protein sequence ID" value="NYJ00937.1"/>
    <property type="molecule type" value="Genomic_DNA"/>
</dbReference>
<dbReference type="Pfam" id="PF01638">
    <property type="entry name" value="HxlR"/>
    <property type="match status" value="1"/>
</dbReference>
<dbReference type="PROSITE" id="PS51118">
    <property type="entry name" value="HTH_HXLR"/>
    <property type="match status" value="1"/>
</dbReference>
<organism evidence="5 6">
    <name type="scientific">Nocardioides thalensis</name>
    <dbReference type="NCBI Taxonomy" id="1914755"/>
    <lineage>
        <taxon>Bacteria</taxon>
        <taxon>Bacillati</taxon>
        <taxon>Actinomycetota</taxon>
        <taxon>Actinomycetes</taxon>
        <taxon>Propionibacteriales</taxon>
        <taxon>Nocardioidaceae</taxon>
        <taxon>Nocardioides</taxon>
    </lineage>
</organism>
<accession>A0A853C1B6</accession>
<evidence type="ECO:0000256" key="1">
    <source>
        <dbReference type="ARBA" id="ARBA00023015"/>
    </source>
</evidence>
<keyword evidence="6" id="KW-1185">Reference proteome</keyword>
<comment type="caution">
    <text evidence="5">The sequence shown here is derived from an EMBL/GenBank/DDBJ whole genome shotgun (WGS) entry which is preliminary data.</text>
</comment>
<dbReference type="AlphaFoldDB" id="A0A853C1B6"/>
<gene>
    <name evidence="5" type="ORF">HNR19_001635</name>
</gene>
<proteinExistence type="predicted"/>
<dbReference type="Proteomes" id="UP000530424">
    <property type="component" value="Unassembled WGS sequence"/>
</dbReference>
<evidence type="ECO:0000259" key="4">
    <source>
        <dbReference type="PROSITE" id="PS51118"/>
    </source>
</evidence>
<name>A0A853C1B6_9ACTN</name>
<dbReference type="InterPro" id="IPR002577">
    <property type="entry name" value="HTH_HxlR"/>
</dbReference>
<sequence>MALADGFDVDRAFCPDFHHAVELVGRRWTGVILRALLHGATRFTQIRDAIPELTDKMLSARLRELEAEGIVTRRVTDDVPVRVDYALTEKGRDLSAAITSLSDWADRWATTGDR</sequence>
<keyword evidence="3" id="KW-0804">Transcription</keyword>
<protein>
    <submittedName>
        <fullName evidence="5">DNA-binding HxlR family transcriptional regulator</fullName>
    </submittedName>
</protein>
<keyword evidence="1" id="KW-0805">Transcription regulation</keyword>
<evidence type="ECO:0000313" key="5">
    <source>
        <dbReference type="EMBL" id="NYJ00937.1"/>
    </source>
</evidence>
<dbReference type="GO" id="GO:0003677">
    <property type="term" value="F:DNA binding"/>
    <property type="evidence" value="ECO:0007669"/>
    <property type="project" value="UniProtKB-KW"/>
</dbReference>
<evidence type="ECO:0000256" key="2">
    <source>
        <dbReference type="ARBA" id="ARBA00023125"/>
    </source>
</evidence>
<dbReference type="PANTHER" id="PTHR33204:SF37">
    <property type="entry name" value="HTH-TYPE TRANSCRIPTIONAL REGULATOR YODB"/>
    <property type="match status" value="1"/>
</dbReference>